<feature type="transmembrane region" description="Helical" evidence="1">
    <location>
        <begin position="20"/>
        <end position="39"/>
    </location>
</feature>
<evidence type="ECO:0000256" key="1">
    <source>
        <dbReference type="SAM" id="Phobius"/>
    </source>
</evidence>
<comment type="caution">
    <text evidence="2">The sequence shown here is derived from an EMBL/GenBank/DDBJ whole genome shotgun (WGS) entry which is preliminary data.</text>
</comment>
<accession>A0A917MKM6</accession>
<keyword evidence="1" id="KW-0812">Transmembrane</keyword>
<dbReference type="AlphaFoldDB" id="A0A917MKM6"/>
<protein>
    <submittedName>
        <fullName evidence="2">Uncharacterized protein</fullName>
    </submittedName>
</protein>
<sequence>MKRDSLPDASDLGWRLGQLLQGIIVGPLLFFAILGLLALSGDVAPFSYQGY</sequence>
<keyword evidence="1" id="KW-1133">Transmembrane helix</keyword>
<gene>
    <name evidence="2" type="ORF">GCM10007036_31270</name>
</gene>
<name>A0A917MKM6_9HYPH</name>
<keyword evidence="3" id="KW-1185">Reference proteome</keyword>
<proteinExistence type="predicted"/>
<dbReference type="EMBL" id="BMES01000002">
    <property type="protein sequence ID" value="GGH24699.1"/>
    <property type="molecule type" value="Genomic_DNA"/>
</dbReference>
<reference evidence="2" key="1">
    <citation type="journal article" date="2014" name="Int. J. Syst. Evol. Microbiol.">
        <title>Complete genome sequence of Corynebacterium casei LMG S-19264T (=DSM 44701T), isolated from a smear-ripened cheese.</title>
        <authorList>
            <consortium name="US DOE Joint Genome Institute (JGI-PGF)"/>
            <person name="Walter F."/>
            <person name="Albersmeier A."/>
            <person name="Kalinowski J."/>
            <person name="Ruckert C."/>
        </authorList>
    </citation>
    <scope>NUCLEOTIDE SEQUENCE</scope>
    <source>
        <strain evidence="2">CGMCC 1.12214</strain>
    </source>
</reference>
<keyword evidence="1" id="KW-0472">Membrane</keyword>
<reference evidence="2" key="2">
    <citation type="submission" date="2020-09" db="EMBL/GenBank/DDBJ databases">
        <authorList>
            <person name="Sun Q."/>
            <person name="Zhou Y."/>
        </authorList>
    </citation>
    <scope>NUCLEOTIDE SEQUENCE</scope>
    <source>
        <strain evidence="2">CGMCC 1.12214</strain>
    </source>
</reference>
<organism evidence="2 3">
    <name type="scientific">Alsobacter metallidurans</name>
    <dbReference type="NCBI Taxonomy" id="340221"/>
    <lineage>
        <taxon>Bacteria</taxon>
        <taxon>Pseudomonadati</taxon>
        <taxon>Pseudomonadota</taxon>
        <taxon>Alphaproteobacteria</taxon>
        <taxon>Hyphomicrobiales</taxon>
        <taxon>Alsobacteraceae</taxon>
        <taxon>Alsobacter</taxon>
    </lineage>
</organism>
<dbReference type="Proteomes" id="UP000603912">
    <property type="component" value="Unassembled WGS sequence"/>
</dbReference>
<evidence type="ECO:0000313" key="3">
    <source>
        <dbReference type="Proteomes" id="UP000603912"/>
    </source>
</evidence>
<evidence type="ECO:0000313" key="2">
    <source>
        <dbReference type="EMBL" id="GGH24699.1"/>
    </source>
</evidence>